<dbReference type="AlphaFoldDB" id="A0AAE9ZVY0"/>
<dbReference type="SUPFAM" id="SSF48452">
    <property type="entry name" value="TPR-like"/>
    <property type="match status" value="1"/>
</dbReference>
<reference evidence="1" key="1">
    <citation type="submission" date="2023-03" db="EMBL/GenBank/DDBJ databases">
        <title>Lomoglobus Profundus gen. nov., sp. nov., a novel member of the phylum Verrucomicrobia, isolated from deep-marine sediment of South China Sea.</title>
        <authorList>
            <person name="Ahmad T."/>
            <person name="Ishaq S.E."/>
            <person name="Wang F."/>
        </authorList>
    </citation>
    <scope>NUCLEOTIDE SEQUENCE</scope>
    <source>
        <strain evidence="1">LMO-M01</strain>
    </source>
</reference>
<name>A0AAE9ZVY0_9BACT</name>
<dbReference type="EMBL" id="CP119075">
    <property type="protein sequence ID" value="WED65112.1"/>
    <property type="molecule type" value="Genomic_DNA"/>
</dbReference>
<dbReference type="KEGG" id="slom:PXH66_22470"/>
<dbReference type="RefSeq" id="WP_330932171.1">
    <property type="nucleotide sequence ID" value="NZ_CP119075.1"/>
</dbReference>
<evidence type="ECO:0008006" key="3">
    <source>
        <dbReference type="Google" id="ProtNLM"/>
    </source>
</evidence>
<protein>
    <recommendedName>
        <fullName evidence="3">Tetratricopeptide repeat protein</fullName>
    </recommendedName>
</protein>
<evidence type="ECO:0000313" key="1">
    <source>
        <dbReference type="EMBL" id="WED65112.1"/>
    </source>
</evidence>
<proteinExistence type="predicted"/>
<dbReference type="NCBIfam" id="NF047558">
    <property type="entry name" value="TPR_END_plus"/>
    <property type="match status" value="1"/>
</dbReference>
<dbReference type="Proteomes" id="UP001218638">
    <property type="component" value="Chromosome"/>
</dbReference>
<accession>A0AAE9ZVY0</accession>
<keyword evidence="2" id="KW-1185">Reference proteome</keyword>
<dbReference type="Gene3D" id="1.25.40.10">
    <property type="entry name" value="Tetratricopeptide repeat domain"/>
    <property type="match status" value="1"/>
</dbReference>
<gene>
    <name evidence="1" type="ORF">PXH66_22470</name>
</gene>
<dbReference type="InterPro" id="IPR011990">
    <property type="entry name" value="TPR-like_helical_dom_sf"/>
</dbReference>
<organism evidence="1 2">
    <name type="scientific">Synoicihabitans lomoniglobus</name>
    <dbReference type="NCBI Taxonomy" id="2909285"/>
    <lineage>
        <taxon>Bacteria</taxon>
        <taxon>Pseudomonadati</taxon>
        <taxon>Verrucomicrobiota</taxon>
        <taxon>Opitutia</taxon>
        <taxon>Opitutales</taxon>
        <taxon>Opitutaceae</taxon>
        <taxon>Synoicihabitans</taxon>
    </lineage>
</organism>
<sequence>MALIEEADARSADVMRLRVELYHQSKQWRRLAMAGESLADLAPEEEQGWISWAYALRELERVADAQDVLWRAEPAHGKTSAVLHYNLACYACLLGDLKEAKRRLAMAVKMDDEFESSAWDDPDLAALRSDGEAGNDVKES</sequence>
<evidence type="ECO:0000313" key="2">
    <source>
        <dbReference type="Proteomes" id="UP001218638"/>
    </source>
</evidence>